<evidence type="ECO:0000313" key="2">
    <source>
        <dbReference type="Proteomes" id="UP000356253"/>
    </source>
</evidence>
<organism evidence="1 2">
    <name type="scientific">Mesonia oceanica</name>
    <dbReference type="NCBI Taxonomy" id="2687242"/>
    <lineage>
        <taxon>Bacteria</taxon>
        <taxon>Pseudomonadati</taxon>
        <taxon>Bacteroidota</taxon>
        <taxon>Flavobacteriia</taxon>
        <taxon>Flavobacteriales</taxon>
        <taxon>Flavobacteriaceae</taxon>
        <taxon>Mesonia</taxon>
    </lineage>
</organism>
<dbReference type="Proteomes" id="UP000356253">
    <property type="component" value="Unassembled WGS sequence"/>
</dbReference>
<evidence type="ECO:0000313" key="1">
    <source>
        <dbReference type="EMBL" id="VVV01335.1"/>
    </source>
</evidence>
<comment type="caution">
    <text evidence="1">The sequence shown here is derived from an EMBL/GenBank/DDBJ whole genome shotgun (WGS) entry which is preliminary data.</text>
</comment>
<gene>
    <name evidence="1" type="ORF">FVB9532_02625</name>
</gene>
<dbReference type="EMBL" id="CABVMM010000010">
    <property type="protein sequence ID" value="VVV01335.1"/>
    <property type="molecule type" value="Genomic_DNA"/>
</dbReference>
<accession>A0AC61YAJ7</accession>
<reference evidence="1" key="1">
    <citation type="submission" date="2019-09" db="EMBL/GenBank/DDBJ databases">
        <authorList>
            <person name="Rodrigo-Torres L."/>
            <person name="Arahal R. D."/>
            <person name="Lucena T."/>
        </authorList>
    </citation>
    <scope>NUCLEOTIDE SEQUENCE</scope>
    <source>
        <strain evidence="1">ISS653</strain>
    </source>
</reference>
<proteinExistence type="predicted"/>
<name>A0AC61YAJ7_9FLAO</name>
<sequence length="251" mass="28168">MLKKQVPNIITLLNLLSGCVGVIMAMQNNLVAAAIFVGLGIFFDFFDGLAARSLKVQSELGLQLDSLADMVTSGLVPGIAMFQLLKRSISYETSIPKDWNSPGVFDINFPVFALIGLLITLGSAYRLAKFNIDDRQTSSFIGLPTPANAIFILSLPLILIFQPEAWIVEIILNKWFLVVITILSCFMLNAEIPLFALKFKNFNLKENWFRFFFLFFALVMIIFLQFIALPIIIISYVLLSLILNSTLKKEE</sequence>
<protein>
    <submittedName>
        <fullName evidence="1">Uncharacterized protein</fullName>
    </submittedName>
</protein>
<keyword evidence="2" id="KW-1185">Reference proteome</keyword>